<protein>
    <submittedName>
        <fullName evidence="1">4-hydroxy-3-methylbut-2-enyl diphosphate reductase</fullName>
    </submittedName>
</protein>
<gene>
    <name evidence="1" type="ORF">KUF71_017748</name>
</gene>
<organism evidence="1 2">
    <name type="scientific">Frankliniella fusca</name>
    <dbReference type="NCBI Taxonomy" id="407009"/>
    <lineage>
        <taxon>Eukaryota</taxon>
        <taxon>Metazoa</taxon>
        <taxon>Ecdysozoa</taxon>
        <taxon>Arthropoda</taxon>
        <taxon>Hexapoda</taxon>
        <taxon>Insecta</taxon>
        <taxon>Pterygota</taxon>
        <taxon>Neoptera</taxon>
        <taxon>Paraneoptera</taxon>
        <taxon>Thysanoptera</taxon>
        <taxon>Terebrantia</taxon>
        <taxon>Thripoidea</taxon>
        <taxon>Thripidae</taxon>
        <taxon>Frankliniella</taxon>
    </lineage>
</organism>
<reference evidence="1" key="1">
    <citation type="submission" date="2021-07" db="EMBL/GenBank/DDBJ databases">
        <authorList>
            <person name="Catto M.A."/>
            <person name="Jacobson A."/>
            <person name="Kennedy G."/>
            <person name="Labadie P."/>
            <person name="Hunt B.G."/>
            <person name="Srinivasan R."/>
        </authorList>
    </citation>
    <scope>NUCLEOTIDE SEQUENCE</scope>
    <source>
        <strain evidence="1">PL_HMW_Pooled</strain>
        <tissue evidence="1">Head</tissue>
    </source>
</reference>
<keyword evidence="2" id="KW-1185">Reference proteome</keyword>
<comment type="caution">
    <text evidence="1">The sequence shown here is derived from an EMBL/GenBank/DDBJ whole genome shotgun (WGS) entry which is preliminary data.</text>
</comment>
<dbReference type="Proteomes" id="UP001219518">
    <property type="component" value="Unassembled WGS sequence"/>
</dbReference>
<name>A0AAE1HXE5_9NEOP</name>
<dbReference type="PANTHER" id="PTHR46579">
    <property type="entry name" value="F5/8 TYPE C DOMAIN-CONTAINING PROTEIN-RELATED"/>
    <property type="match status" value="1"/>
</dbReference>
<sequence>MELELRDDKNYKLCVERSLANKAEIRGVFGPSLLSFMVYSPFIRSVSIDGMHCLYLGLTEQLLNLWFNTKYSSSPFSLSSKTAKVNARLKQLQLPHFVQRSPEDVTKLAFWKASLCRNFLLYLVLIILKGLMRQDFYYNLVLLVNALSILNSSSISVSDLEKADRDLINFCAGFENLYGLRHMSSNVHLLRHLSASVADTGNLFISSCFRFEDLNGKFSDLAHGTRHAVMKIASNFNILSKLPVLISNVSSDSVRLFCQKISGPSYHFEYCERISKNCFVVDSFIKVFCMTDYLPSGLNRYVMVNTHSENYDLLNVQHLKTVSFYLQVGAQHFVVDPLDNFELE</sequence>
<reference evidence="1" key="2">
    <citation type="journal article" date="2023" name="BMC Genomics">
        <title>Pest status, molecular evolution, and epigenetic factors derived from the genome assembly of Frankliniella fusca, a thysanopteran phytovirus vector.</title>
        <authorList>
            <person name="Catto M.A."/>
            <person name="Labadie P.E."/>
            <person name="Jacobson A.L."/>
            <person name="Kennedy G.G."/>
            <person name="Srinivasan R."/>
            <person name="Hunt B.G."/>
        </authorList>
    </citation>
    <scope>NUCLEOTIDE SEQUENCE</scope>
    <source>
        <strain evidence="1">PL_HMW_Pooled</strain>
    </source>
</reference>
<dbReference type="PANTHER" id="PTHR46579:SF1">
    <property type="entry name" value="F5_8 TYPE C DOMAIN-CONTAINING PROTEIN"/>
    <property type="match status" value="1"/>
</dbReference>
<accession>A0AAE1HXE5</accession>
<dbReference type="AlphaFoldDB" id="A0AAE1HXE5"/>
<evidence type="ECO:0000313" key="1">
    <source>
        <dbReference type="EMBL" id="KAK3929288.1"/>
    </source>
</evidence>
<evidence type="ECO:0000313" key="2">
    <source>
        <dbReference type="Proteomes" id="UP001219518"/>
    </source>
</evidence>
<proteinExistence type="predicted"/>
<dbReference type="EMBL" id="JAHWGI010001394">
    <property type="protein sequence ID" value="KAK3929288.1"/>
    <property type="molecule type" value="Genomic_DNA"/>
</dbReference>